<evidence type="ECO:0000313" key="3">
    <source>
        <dbReference type="Proteomes" id="UP000242877"/>
    </source>
</evidence>
<feature type="compositionally biased region" description="Low complexity" evidence="1">
    <location>
        <begin position="136"/>
        <end position="154"/>
    </location>
</feature>
<sequence>MRGVAVPVSCRGLGGIVYEGTGRHIRSQRRHRTRQEDIVGSDIPKKRGSDGELNECMSDESEAPISRFRASRRRERNRRDMGNTRNTIIIDDESDNENNHEHNDMEDDGGERRGNQDHASNASEVVQIEQRDDWPTSDYFFSSSPSSSASASDTPLRLDFESSLIIDTSHHTPTQRPGDSASDTSIVVSHELPPLPQGDDQLDIPSYSETSPESSSSDEGVPIGQGVFVTLNQTVCPQNLADIDAALEEVRSLQETLERQRRSLRR</sequence>
<feature type="region of interest" description="Disordered" evidence="1">
    <location>
        <begin position="41"/>
        <end position="155"/>
    </location>
</feature>
<gene>
    <name evidence="2" type="ORF">AAP_03819</name>
</gene>
<reference evidence="2 3" key="1">
    <citation type="journal article" date="2016" name="Genome Biol. Evol.">
        <title>Divergent and convergent evolution of fungal pathogenicity.</title>
        <authorList>
            <person name="Shang Y."/>
            <person name="Xiao G."/>
            <person name="Zheng P."/>
            <person name="Cen K."/>
            <person name="Zhan S."/>
            <person name="Wang C."/>
        </authorList>
    </citation>
    <scope>NUCLEOTIDE SEQUENCE [LARGE SCALE GENOMIC DNA]</scope>
    <source>
        <strain evidence="2 3">ARSEF 7405</strain>
    </source>
</reference>
<proteinExistence type="predicted"/>
<feature type="region of interest" description="Disordered" evidence="1">
    <location>
        <begin position="190"/>
        <end position="223"/>
    </location>
</feature>
<evidence type="ECO:0000256" key="1">
    <source>
        <dbReference type="SAM" id="MobiDB-lite"/>
    </source>
</evidence>
<dbReference type="VEuPathDB" id="FungiDB:AAP_03819"/>
<name>A0A167XNL5_9EURO</name>
<organism evidence="2 3">
    <name type="scientific">Ascosphaera apis ARSEF 7405</name>
    <dbReference type="NCBI Taxonomy" id="392613"/>
    <lineage>
        <taxon>Eukaryota</taxon>
        <taxon>Fungi</taxon>
        <taxon>Dikarya</taxon>
        <taxon>Ascomycota</taxon>
        <taxon>Pezizomycotina</taxon>
        <taxon>Eurotiomycetes</taxon>
        <taxon>Eurotiomycetidae</taxon>
        <taxon>Onygenales</taxon>
        <taxon>Ascosphaeraceae</taxon>
        <taxon>Ascosphaera</taxon>
    </lineage>
</organism>
<keyword evidence="3" id="KW-1185">Reference proteome</keyword>
<dbReference type="AlphaFoldDB" id="A0A167XNL5"/>
<feature type="compositionally biased region" description="Low complexity" evidence="1">
    <location>
        <begin position="205"/>
        <end position="217"/>
    </location>
</feature>
<comment type="caution">
    <text evidence="2">The sequence shown here is derived from an EMBL/GenBank/DDBJ whole genome shotgun (WGS) entry which is preliminary data.</text>
</comment>
<accession>A0A167XNL5</accession>
<dbReference type="EMBL" id="AZGZ01000017">
    <property type="protein sequence ID" value="KZZ90289.1"/>
    <property type="molecule type" value="Genomic_DNA"/>
</dbReference>
<protein>
    <submittedName>
        <fullName evidence="2">Uncharacterized protein</fullName>
    </submittedName>
</protein>
<evidence type="ECO:0000313" key="2">
    <source>
        <dbReference type="EMBL" id="KZZ90289.1"/>
    </source>
</evidence>
<dbReference type="Proteomes" id="UP000242877">
    <property type="component" value="Unassembled WGS sequence"/>
</dbReference>